<dbReference type="EMBL" id="JBHDLJ010000003">
    <property type="protein sequence ID" value="MFB0833889.1"/>
    <property type="molecule type" value="Genomic_DNA"/>
</dbReference>
<protein>
    <recommendedName>
        <fullName evidence="3">DoxX-like family protein</fullName>
    </recommendedName>
</protein>
<organism evidence="1 2">
    <name type="scientific">Arthrobacter halodurans</name>
    <dbReference type="NCBI Taxonomy" id="516699"/>
    <lineage>
        <taxon>Bacteria</taxon>
        <taxon>Bacillati</taxon>
        <taxon>Actinomycetota</taxon>
        <taxon>Actinomycetes</taxon>
        <taxon>Micrococcales</taxon>
        <taxon>Micrococcaceae</taxon>
        <taxon>Arthrobacter</taxon>
    </lineage>
</organism>
<reference evidence="1 2" key="1">
    <citation type="submission" date="2024-09" db="EMBL/GenBank/DDBJ databases">
        <authorList>
            <person name="Salinas-Garcia M.A."/>
            <person name="Prieme A."/>
        </authorList>
    </citation>
    <scope>NUCLEOTIDE SEQUENCE [LARGE SCALE GENOMIC DNA]</scope>
    <source>
        <strain evidence="1 2">DSM 21081</strain>
    </source>
</reference>
<evidence type="ECO:0000313" key="2">
    <source>
        <dbReference type="Proteomes" id="UP001575652"/>
    </source>
</evidence>
<sequence length="78" mass="8428">MDVRIVESLAMLKIGDGVMTALFPVEHCARWEFGPWAPAVGWFRERPGLTRAVGVAKVVVALLVVAGLSKSPGPAWKK</sequence>
<evidence type="ECO:0008006" key="3">
    <source>
        <dbReference type="Google" id="ProtNLM"/>
    </source>
</evidence>
<keyword evidence="2" id="KW-1185">Reference proteome</keyword>
<accession>A0ABV4UL77</accession>
<dbReference type="RefSeq" id="WP_373971067.1">
    <property type="nucleotide sequence ID" value="NZ_JBHDLJ010000003.1"/>
</dbReference>
<proteinExistence type="predicted"/>
<dbReference type="Proteomes" id="UP001575652">
    <property type="component" value="Unassembled WGS sequence"/>
</dbReference>
<evidence type="ECO:0000313" key="1">
    <source>
        <dbReference type="EMBL" id="MFB0833889.1"/>
    </source>
</evidence>
<gene>
    <name evidence="1" type="ORF">ACETWP_04745</name>
</gene>
<name>A0ABV4UL77_9MICC</name>
<comment type="caution">
    <text evidence="1">The sequence shown here is derived from an EMBL/GenBank/DDBJ whole genome shotgun (WGS) entry which is preliminary data.</text>
</comment>